<feature type="domain" description="HTH tetR-type" evidence="5">
    <location>
        <begin position="5"/>
        <end position="65"/>
    </location>
</feature>
<dbReference type="PANTHER" id="PTHR47506:SF10">
    <property type="entry name" value="TRANSCRIPTIONAL REGULATORY PROTEIN"/>
    <property type="match status" value="1"/>
</dbReference>
<evidence type="ECO:0000256" key="2">
    <source>
        <dbReference type="ARBA" id="ARBA00023125"/>
    </source>
</evidence>
<keyword evidence="7" id="KW-1185">Reference proteome</keyword>
<dbReference type="Proteomes" id="UP000503840">
    <property type="component" value="Unassembled WGS sequence"/>
</dbReference>
<dbReference type="InterPro" id="IPR001647">
    <property type="entry name" value="HTH_TetR"/>
</dbReference>
<evidence type="ECO:0000313" key="6">
    <source>
        <dbReference type="EMBL" id="GFM32320.1"/>
    </source>
</evidence>
<keyword evidence="1" id="KW-0805">Transcription regulation</keyword>
<dbReference type="GO" id="GO:0003677">
    <property type="term" value="F:DNA binding"/>
    <property type="evidence" value="ECO:0007669"/>
    <property type="project" value="UniProtKB-UniRule"/>
</dbReference>
<evidence type="ECO:0000256" key="3">
    <source>
        <dbReference type="ARBA" id="ARBA00023163"/>
    </source>
</evidence>
<evidence type="ECO:0000256" key="4">
    <source>
        <dbReference type="PROSITE-ProRule" id="PRU00335"/>
    </source>
</evidence>
<gene>
    <name evidence="6" type="ORF">DSM101010T_06850</name>
</gene>
<reference evidence="6 7" key="1">
    <citation type="submission" date="2020-05" db="EMBL/GenBank/DDBJ databases">
        <title>Draft genome sequence of Desulfovibrio sp. strain HN2T.</title>
        <authorList>
            <person name="Ueno A."/>
            <person name="Tamazawa S."/>
            <person name="Tamamura S."/>
            <person name="Murakami T."/>
            <person name="Kiyama T."/>
            <person name="Inomata H."/>
            <person name="Amano Y."/>
            <person name="Miyakawa K."/>
            <person name="Tamaki H."/>
            <person name="Naganuma T."/>
            <person name="Kaneko K."/>
        </authorList>
    </citation>
    <scope>NUCLEOTIDE SEQUENCE [LARGE SCALE GENOMIC DNA]</scope>
    <source>
        <strain evidence="6 7">HN2</strain>
    </source>
</reference>
<evidence type="ECO:0000259" key="5">
    <source>
        <dbReference type="PROSITE" id="PS50977"/>
    </source>
</evidence>
<evidence type="ECO:0000256" key="1">
    <source>
        <dbReference type="ARBA" id="ARBA00023015"/>
    </source>
</evidence>
<evidence type="ECO:0000313" key="7">
    <source>
        <dbReference type="Proteomes" id="UP000503840"/>
    </source>
</evidence>
<dbReference type="InterPro" id="IPR009057">
    <property type="entry name" value="Homeodomain-like_sf"/>
</dbReference>
<name>A0A7J0BF37_9BACT</name>
<accession>A0A7J0BF37</accession>
<dbReference type="SUPFAM" id="SSF46689">
    <property type="entry name" value="Homeodomain-like"/>
    <property type="match status" value="1"/>
</dbReference>
<dbReference type="EMBL" id="BLVO01000005">
    <property type="protein sequence ID" value="GFM32320.1"/>
    <property type="molecule type" value="Genomic_DNA"/>
</dbReference>
<dbReference type="Pfam" id="PF00440">
    <property type="entry name" value="TetR_N"/>
    <property type="match status" value="1"/>
</dbReference>
<dbReference type="InterPro" id="IPR036271">
    <property type="entry name" value="Tet_transcr_reg_TetR-rel_C_sf"/>
</dbReference>
<organism evidence="6 7">
    <name type="scientific">Desulfovibrio subterraneus</name>
    <dbReference type="NCBI Taxonomy" id="2718620"/>
    <lineage>
        <taxon>Bacteria</taxon>
        <taxon>Pseudomonadati</taxon>
        <taxon>Thermodesulfobacteriota</taxon>
        <taxon>Desulfovibrionia</taxon>
        <taxon>Desulfovibrionales</taxon>
        <taxon>Desulfovibrionaceae</taxon>
        <taxon>Desulfovibrio</taxon>
    </lineage>
</organism>
<protein>
    <submittedName>
        <fullName evidence="6">TetR family transcriptional regulator</fullName>
    </submittedName>
</protein>
<comment type="caution">
    <text evidence="6">The sequence shown here is derived from an EMBL/GenBank/DDBJ whole genome shotgun (WGS) entry which is preliminary data.</text>
</comment>
<dbReference type="SUPFAM" id="SSF48498">
    <property type="entry name" value="Tetracyclin repressor-like, C-terminal domain"/>
    <property type="match status" value="1"/>
</dbReference>
<feature type="DNA-binding region" description="H-T-H motif" evidence="4">
    <location>
        <begin position="28"/>
        <end position="47"/>
    </location>
</feature>
<dbReference type="PROSITE" id="PS50977">
    <property type="entry name" value="HTH_TETR_2"/>
    <property type="match status" value="1"/>
</dbReference>
<keyword evidence="3" id="KW-0804">Transcription</keyword>
<dbReference type="AlphaFoldDB" id="A0A7J0BF37"/>
<proteinExistence type="predicted"/>
<dbReference type="PANTHER" id="PTHR47506">
    <property type="entry name" value="TRANSCRIPTIONAL REGULATORY PROTEIN"/>
    <property type="match status" value="1"/>
</dbReference>
<dbReference type="Gene3D" id="1.10.357.10">
    <property type="entry name" value="Tetracycline Repressor, domain 2"/>
    <property type="match status" value="1"/>
</dbReference>
<keyword evidence="2 4" id="KW-0238">DNA-binding</keyword>
<dbReference type="PRINTS" id="PR00455">
    <property type="entry name" value="HTHTETR"/>
</dbReference>
<sequence>MARAQYDRDDILDRALELFWMNGFNGSSMQQVVEKTGLKPGSIYFSFGNKEALFKEALERYAQRNLGKIRTTLDAAPSVGEGICRILDGMALEPERNRFLSCFLVKTQLELAHDGNELYAVAAAALRDVEALFQSTLEREYDGETSRARAASIMLHIFGMRVYGYGEDPVSRTRAALREGLPWLPWSD</sequence>
<dbReference type="RefSeq" id="WP_174404030.1">
    <property type="nucleotide sequence ID" value="NZ_BLVO01000005.1"/>
</dbReference>